<dbReference type="AlphaFoldDB" id="A0A8J7FIB0"/>
<dbReference type="Proteomes" id="UP000640333">
    <property type="component" value="Unassembled WGS sequence"/>
</dbReference>
<dbReference type="SUPFAM" id="SSF55068">
    <property type="entry name" value="Peptide methionine sulfoxide reductase"/>
    <property type="match status" value="1"/>
</dbReference>
<proteinExistence type="inferred from homology"/>
<comment type="catalytic activity">
    <reaction evidence="3 4">
        <text>[thioredoxin]-disulfide + L-methionine + H2O = L-methionine (S)-S-oxide + [thioredoxin]-dithiol</text>
        <dbReference type="Rhea" id="RHEA:19993"/>
        <dbReference type="Rhea" id="RHEA-COMP:10698"/>
        <dbReference type="Rhea" id="RHEA-COMP:10700"/>
        <dbReference type="ChEBI" id="CHEBI:15377"/>
        <dbReference type="ChEBI" id="CHEBI:29950"/>
        <dbReference type="ChEBI" id="CHEBI:50058"/>
        <dbReference type="ChEBI" id="CHEBI:57844"/>
        <dbReference type="ChEBI" id="CHEBI:58772"/>
        <dbReference type="EC" id="1.8.4.11"/>
    </reaction>
</comment>
<organism evidence="6 7">
    <name type="scientific">Pontibacterium sinense</name>
    <dbReference type="NCBI Taxonomy" id="2781979"/>
    <lineage>
        <taxon>Bacteria</taxon>
        <taxon>Pseudomonadati</taxon>
        <taxon>Pseudomonadota</taxon>
        <taxon>Gammaproteobacteria</taxon>
        <taxon>Oceanospirillales</taxon>
        <taxon>Oceanospirillaceae</taxon>
        <taxon>Pontibacterium</taxon>
    </lineage>
</organism>
<dbReference type="Pfam" id="PF01625">
    <property type="entry name" value="PMSR"/>
    <property type="match status" value="1"/>
</dbReference>
<dbReference type="Gene3D" id="3.30.1060.10">
    <property type="entry name" value="Peptide methionine sulphoxide reductase MsrA"/>
    <property type="match status" value="1"/>
</dbReference>
<comment type="similarity">
    <text evidence="4">Belongs to the MsrA Met sulfoxide reductase family.</text>
</comment>
<evidence type="ECO:0000256" key="3">
    <source>
        <dbReference type="ARBA" id="ARBA00048782"/>
    </source>
</evidence>
<keyword evidence="1 4" id="KW-0560">Oxidoreductase</keyword>
<accession>A0A8J7FIB0</accession>
<gene>
    <name evidence="4 6" type="primary">msrA</name>
    <name evidence="6" type="ORF">IOQ59_13130</name>
</gene>
<dbReference type="InterPro" id="IPR036509">
    <property type="entry name" value="Met_Sox_Rdtase_MsrA_sf"/>
</dbReference>
<dbReference type="EC" id="1.8.4.11" evidence="4"/>
<keyword evidence="7" id="KW-1185">Reference proteome</keyword>
<reference evidence="6" key="1">
    <citation type="submission" date="2020-10" db="EMBL/GenBank/DDBJ databases">
        <title>Bacterium isolated from coastal waters sediment.</title>
        <authorList>
            <person name="Chen R.-J."/>
            <person name="Lu D.-C."/>
            <person name="Zhu K.-L."/>
            <person name="Du Z.-J."/>
        </authorList>
    </citation>
    <scope>NUCLEOTIDE SEQUENCE</scope>
    <source>
        <strain evidence="6">N1Y112</strain>
    </source>
</reference>
<feature type="domain" description="Peptide methionine sulphoxide reductase MsrA" evidence="5">
    <location>
        <begin position="9"/>
        <end position="159"/>
    </location>
</feature>
<dbReference type="InterPro" id="IPR002569">
    <property type="entry name" value="Met_Sox_Rdtase_MsrA_dom"/>
</dbReference>
<dbReference type="PANTHER" id="PTHR43774:SF1">
    <property type="entry name" value="PEPTIDE METHIONINE SULFOXIDE REDUCTASE MSRA 2"/>
    <property type="match status" value="1"/>
</dbReference>
<evidence type="ECO:0000256" key="4">
    <source>
        <dbReference type="HAMAP-Rule" id="MF_01401"/>
    </source>
</evidence>
<comment type="function">
    <text evidence="4">Has an important function as a repair enzyme for proteins that have been inactivated by oxidation. Catalyzes the reversible oxidation-reduction of methionine sulfoxide in proteins to methionine.</text>
</comment>
<name>A0A8J7FIB0_9GAMM</name>
<dbReference type="RefSeq" id="WP_193953833.1">
    <property type="nucleotide sequence ID" value="NZ_JADEYS010000013.1"/>
</dbReference>
<dbReference type="HAMAP" id="MF_01401">
    <property type="entry name" value="MsrA"/>
    <property type="match status" value="1"/>
</dbReference>
<evidence type="ECO:0000259" key="5">
    <source>
        <dbReference type="Pfam" id="PF01625"/>
    </source>
</evidence>
<dbReference type="EMBL" id="JADEYS010000013">
    <property type="protein sequence ID" value="MBE9398198.1"/>
    <property type="molecule type" value="Genomic_DNA"/>
</dbReference>
<evidence type="ECO:0000313" key="7">
    <source>
        <dbReference type="Proteomes" id="UP000640333"/>
    </source>
</evidence>
<sequence length="179" mass="19946">MSNSQTEIATFGGGCFWCTEAIFQNLRGVKTVASGYSGGQIKNPCYREICTGTTGHAEVIQIEFDPAVISYEDLLRVHFGTHDPTTLNQQGADRGTQYRSVILPHDTQQQESAEKIRAEAQADFSDAIVTTVEPFQTFYKAEDGHQNYYQENSGAGYCQMVISPKLQKLRARYSDKLNT</sequence>
<dbReference type="PANTHER" id="PTHR43774">
    <property type="entry name" value="PEPTIDE METHIONINE SULFOXIDE REDUCTASE"/>
    <property type="match status" value="1"/>
</dbReference>
<evidence type="ECO:0000256" key="2">
    <source>
        <dbReference type="ARBA" id="ARBA00047806"/>
    </source>
</evidence>
<comment type="caution">
    <text evidence="6">The sequence shown here is derived from an EMBL/GenBank/DDBJ whole genome shotgun (WGS) entry which is preliminary data.</text>
</comment>
<dbReference type="GO" id="GO:0008113">
    <property type="term" value="F:peptide-methionine (S)-S-oxide reductase activity"/>
    <property type="evidence" value="ECO:0007669"/>
    <property type="project" value="UniProtKB-UniRule"/>
</dbReference>
<comment type="catalytic activity">
    <reaction evidence="2 4">
        <text>L-methionyl-[protein] + [thioredoxin]-disulfide + H2O = L-methionyl-(S)-S-oxide-[protein] + [thioredoxin]-dithiol</text>
        <dbReference type="Rhea" id="RHEA:14217"/>
        <dbReference type="Rhea" id="RHEA-COMP:10698"/>
        <dbReference type="Rhea" id="RHEA-COMP:10700"/>
        <dbReference type="Rhea" id="RHEA-COMP:12313"/>
        <dbReference type="Rhea" id="RHEA-COMP:12315"/>
        <dbReference type="ChEBI" id="CHEBI:15377"/>
        <dbReference type="ChEBI" id="CHEBI:16044"/>
        <dbReference type="ChEBI" id="CHEBI:29950"/>
        <dbReference type="ChEBI" id="CHEBI:44120"/>
        <dbReference type="ChEBI" id="CHEBI:50058"/>
        <dbReference type="EC" id="1.8.4.11"/>
    </reaction>
</comment>
<dbReference type="NCBIfam" id="TIGR00401">
    <property type="entry name" value="msrA"/>
    <property type="match status" value="1"/>
</dbReference>
<protein>
    <recommendedName>
        <fullName evidence="4">Peptide methionine sulfoxide reductase MsrA</fullName>
        <shortName evidence="4">Protein-methionine-S-oxide reductase</shortName>
        <ecNumber evidence="4">1.8.4.11</ecNumber>
    </recommendedName>
    <alternativeName>
        <fullName evidence="4">Peptide-methionine (S)-S-oxide reductase</fullName>
        <shortName evidence="4">Peptide Met(O) reductase</shortName>
    </alternativeName>
</protein>
<evidence type="ECO:0000256" key="1">
    <source>
        <dbReference type="ARBA" id="ARBA00023002"/>
    </source>
</evidence>
<evidence type="ECO:0000313" key="6">
    <source>
        <dbReference type="EMBL" id="MBE9398198.1"/>
    </source>
</evidence>
<feature type="active site" evidence="4">
    <location>
        <position position="15"/>
    </location>
</feature>